<evidence type="ECO:0000313" key="7">
    <source>
        <dbReference type="EMBL" id="MPM62027.1"/>
    </source>
</evidence>
<dbReference type="EMBL" id="VSSQ01018652">
    <property type="protein sequence ID" value="MPM62027.1"/>
    <property type="molecule type" value="Genomic_DNA"/>
</dbReference>
<protein>
    <recommendedName>
        <fullName evidence="2">histidine kinase</fullName>
        <ecNumber evidence="2">2.7.13.3</ecNumber>
    </recommendedName>
</protein>
<gene>
    <name evidence="7" type="primary">zraS_3</name>
    <name evidence="7" type="ORF">SDC9_108892</name>
</gene>
<dbReference type="GO" id="GO:0004673">
    <property type="term" value="F:protein histidine kinase activity"/>
    <property type="evidence" value="ECO:0007669"/>
    <property type="project" value="UniProtKB-EC"/>
</dbReference>
<evidence type="ECO:0000256" key="1">
    <source>
        <dbReference type="ARBA" id="ARBA00000085"/>
    </source>
</evidence>
<dbReference type="InterPro" id="IPR004358">
    <property type="entry name" value="Sig_transdc_His_kin-like_C"/>
</dbReference>
<dbReference type="PROSITE" id="PS50109">
    <property type="entry name" value="HIS_KIN"/>
    <property type="match status" value="1"/>
</dbReference>
<evidence type="ECO:0000256" key="3">
    <source>
        <dbReference type="ARBA" id="ARBA00022679"/>
    </source>
</evidence>
<organism evidence="7">
    <name type="scientific">bioreactor metagenome</name>
    <dbReference type="NCBI Taxonomy" id="1076179"/>
    <lineage>
        <taxon>unclassified sequences</taxon>
        <taxon>metagenomes</taxon>
        <taxon>ecological metagenomes</taxon>
    </lineage>
</organism>
<keyword evidence="5" id="KW-0902">Two-component regulatory system</keyword>
<dbReference type="Pfam" id="PF02518">
    <property type="entry name" value="HATPase_c"/>
    <property type="match status" value="1"/>
</dbReference>
<dbReference type="EC" id="2.7.13.3" evidence="2"/>
<comment type="catalytic activity">
    <reaction evidence="1">
        <text>ATP + protein L-histidine = ADP + protein N-phospho-L-histidine.</text>
        <dbReference type="EC" id="2.7.13.3"/>
    </reaction>
</comment>
<dbReference type="SUPFAM" id="SSF55874">
    <property type="entry name" value="ATPase domain of HSP90 chaperone/DNA topoisomerase II/histidine kinase"/>
    <property type="match status" value="1"/>
</dbReference>
<evidence type="ECO:0000256" key="5">
    <source>
        <dbReference type="ARBA" id="ARBA00023012"/>
    </source>
</evidence>
<dbReference type="PANTHER" id="PTHR43711">
    <property type="entry name" value="TWO-COMPONENT HISTIDINE KINASE"/>
    <property type="match status" value="1"/>
</dbReference>
<dbReference type="InterPro" id="IPR036890">
    <property type="entry name" value="HATPase_C_sf"/>
</dbReference>
<proteinExistence type="predicted"/>
<dbReference type="InterPro" id="IPR003594">
    <property type="entry name" value="HATPase_dom"/>
</dbReference>
<dbReference type="InterPro" id="IPR005467">
    <property type="entry name" value="His_kinase_dom"/>
</dbReference>
<comment type="caution">
    <text evidence="7">The sequence shown here is derived from an EMBL/GenBank/DDBJ whole genome shotgun (WGS) entry which is preliminary data.</text>
</comment>
<evidence type="ECO:0000259" key="6">
    <source>
        <dbReference type="PROSITE" id="PS50109"/>
    </source>
</evidence>
<feature type="domain" description="Histidine kinase" evidence="6">
    <location>
        <begin position="1"/>
        <end position="198"/>
    </location>
</feature>
<dbReference type="CDD" id="cd00075">
    <property type="entry name" value="HATPase"/>
    <property type="match status" value="1"/>
</dbReference>
<dbReference type="SMART" id="SM00387">
    <property type="entry name" value="HATPase_c"/>
    <property type="match status" value="1"/>
</dbReference>
<dbReference type="Gene3D" id="3.30.565.10">
    <property type="entry name" value="Histidine kinase-like ATPase, C-terminal domain"/>
    <property type="match status" value="1"/>
</dbReference>
<keyword evidence="3 7" id="KW-0808">Transferase</keyword>
<dbReference type="PRINTS" id="PR00344">
    <property type="entry name" value="BCTRLSENSOR"/>
</dbReference>
<evidence type="ECO:0000256" key="2">
    <source>
        <dbReference type="ARBA" id="ARBA00012438"/>
    </source>
</evidence>
<name>A0A645B9F1_9ZZZZ</name>
<keyword evidence="4" id="KW-0418">Kinase</keyword>
<accession>A0A645B9F1</accession>
<sequence>MEGDRQEGGEAQSNKWMAVLNQSAYRLLRMVSAVELEQAMADGQAFHPTTIDLAGLCHSLEMEVAPLAKQIGLTFSYDSADLSLLTTADAGLLRSMLLGLISNAMKAVGQGGRLGLRLTRRGERAVITIWDDGPGMDERSLGSLFRTDSGGAIPRPKEGLRLGLLNARSIAALHDGVLVVESKQGHGARFTVSLPIKPPEGLQLRTPRQTYDRHSGFSSLLVELSDALPWQVFLPDELE</sequence>
<dbReference type="AlphaFoldDB" id="A0A645B9F1"/>
<dbReference type="GO" id="GO:0000160">
    <property type="term" value="P:phosphorelay signal transduction system"/>
    <property type="evidence" value="ECO:0007669"/>
    <property type="project" value="UniProtKB-KW"/>
</dbReference>
<evidence type="ECO:0000256" key="4">
    <source>
        <dbReference type="ARBA" id="ARBA00022777"/>
    </source>
</evidence>
<dbReference type="PANTHER" id="PTHR43711:SF1">
    <property type="entry name" value="HISTIDINE KINASE 1"/>
    <property type="match status" value="1"/>
</dbReference>
<dbReference type="InterPro" id="IPR050736">
    <property type="entry name" value="Sensor_HK_Regulatory"/>
</dbReference>
<reference evidence="7" key="1">
    <citation type="submission" date="2019-08" db="EMBL/GenBank/DDBJ databases">
        <authorList>
            <person name="Kucharzyk K."/>
            <person name="Murdoch R.W."/>
            <person name="Higgins S."/>
            <person name="Loffler F."/>
        </authorList>
    </citation>
    <scope>NUCLEOTIDE SEQUENCE</scope>
</reference>